<gene>
    <name evidence="1" type="ORF">I7I52_10139</name>
</gene>
<evidence type="ECO:0000313" key="1">
    <source>
        <dbReference type="EMBL" id="KAG5299729.1"/>
    </source>
</evidence>
<dbReference type="VEuPathDB" id="FungiDB:I7I52_10139"/>
<protein>
    <submittedName>
        <fullName evidence="1">Uncharacterized protein</fullName>
    </submittedName>
</protein>
<reference evidence="1 2" key="1">
    <citation type="submission" date="2021-01" db="EMBL/GenBank/DDBJ databases">
        <title>Chromosome-level genome assembly of a human fungal pathogen reveals clustering of transcriptionally co-regulated genes.</title>
        <authorList>
            <person name="Voorhies M."/>
            <person name="Cohen S."/>
            <person name="Shea T.P."/>
            <person name="Petrus S."/>
            <person name="Munoz J.F."/>
            <person name="Poplawski S."/>
            <person name="Goldman W.E."/>
            <person name="Michael T."/>
            <person name="Cuomo C.A."/>
            <person name="Sil A."/>
            <person name="Beyhan S."/>
        </authorList>
    </citation>
    <scope>NUCLEOTIDE SEQUENCE [LARGE SCALE GENOMIC DNA]</scope>
    <source>
        <strain evidence="1 2">G184AR</strain>
    </source>
</reference>
<evidence type="ECO:0000313" key="2">
    <source>
        <dbReference type="Proteomes" id="UP000670092"/>
    </source>
</evidence>
<name>A0A8H7Z250_AJECA</name>
<comment type="caution">
    <text evidence="1">The sequence shown here is derived from an EMBL/GenBank/DDBJ whole genome shotgun (WGS) entry which is preliminary data.</text>
</comment>
<sequence>MAEAHTQLFFFTQIKANPNSTIRIPEISHAWEKSGGLVYIVLEHIDIEHFASDEQRSQAITELISIKPPPGRFGGFSGERIRHPFSNDGKAYIISGRQLEAFVNRVLTFLPDANNCCKTVDFSSKPLVCSKPICIEKTSLWIAAVSSGRLIFNTQASYPPVS</sequence>
<organism evidence="1 2">
    <name type="scientific">Ajellomyces capsulatus</name>
    <name type="common">Darling's disease fungus</name>
    <name type="synonym">Histoplasma capsulatum</name>
    <dbReference type="NCBI Taxonomy" id="5037"/>
    <lineage>
        <taxon>Eukaryota</taxon>
        <taxon>Fungi</taxon>
        <taxon>Dikarya</taxon>
        <taxon>Ascomycota</taxon>
        <taxon>Pezizomycotina</taxon>
        <taxon>Eurotiomycetes</taxon>
        <taxon>Eurotiomycetidae</taxon>
        <taxon>Onygenales</taxon>
        <taxon>Ajellomycetaceae</taxon>
        <taxon>Histoplasma</taxon>
    </lineage>
</organism>
<dbReference type="AlphaFoldDB" id="A0A8H7Z250"/>
<dbReference type="EMBL" id="JAEVHI010000002">
    <property type="protein sequence ID" value="KAG5299729.1"/>
    <property type="molecule type" value="Genomic_DNA"/>
</dbReference>
<accession>A0A8H7Z250</accession>
<proteinExistence type="predicted"/>
<dbReference type="Proteomes" id="UP000670092">
    <property type="component" value="Unassembled WGS sequence"/>
</dbReference>
<dbReference type="OrthoDB" id="3250044at2759"/>